<dbReference type="EMBL" id="JAINUG010000044">
    <property type="protein sequence ID" value="KAJ8406377.1"/>
    <property type="molecule type" value="Genomic_DNA"/>
</dbReference>
<accession>A0AAD7WRA6</accession>
<comment type="caution">
    <text evidence="1">The sequence shown here is derived from an EMBL/GenBank/DDBJ whole genome shotgun (WGS) entry which is preliminary data.</text>
</comment>
<gene>
    <name evidence="1" type="ORF">AAFF_G00306080</name>
</gene>
<keyword evidence="2" id="KW-1185">Reference proteome</keyword>
<evidence type="ECO:0000313" key="1">
    <source>
        <dbReference type="EMBL" id="KAJ8406377.1"/>
    </source>
</evidence>
<sequence length="120" mass="12633">MSARTVSLGERRSVIAVRRPLFPGVAGSIWLDMHCPGGVSPPIVSCGASGSAPSLTQGPFARSPPGIRFVSLYLLLPRKQAWDKALLGPRRSAGCAPWRPISVTLLSPELIFAATVADAL</sequence>
<protein>
    <submittedName>
        <fullName evidence="1">Uncharacterized protein</fullName>
    </submittedName>
</protein>
<dbReference type="Proteomes" id="UP001221898">
    <property type="component" value="Unassembled WGS sequence"/>
</dbReference>
<dbReference type="AlphaFoldDB" id="A0AAD7WRA6"/>
<name>A0AAD7WRA6_9TELE</name>
<organism evidence="1 2">
    <name type="scientific">Aldrovandia affinis</name>
    <dbReference type="NCBI Taxonomy" id="143900"/>
    <lineage>
        <taxon>Eukaryota</taxon>
        <taxon>Metazoa</taxon>
        <taxon>Chordata</taxon>
        <taxon>Craniata</taxon>
        <taxon>Vertebrata</taxon>
        <taxon>Euteleostomi</taxon>
        <taxon>Actinopterygii</taxon>
        <taxon>Neopterygii</taxon>
        <taxon>Teleostei</taxon>
        <taxon>Notacanthiformes</taxon>
        <taxon>Halosauridae</taxon>
        <taxon>Aldrovandia</taxon>
    </lineage>
</organism>
<proteinExistence type="predicted"/>
<evidence type="ECO:0000313" key="2">
    <source>
        <dbReference type="Proteomes" id="UP001221898"/>
    </source>
</evidence>
<reference evidence="1" key="1">
    <citation type="journal article" date="2023" name="Science">
        <title>Genome structures resolve the early diversification of teleost fishes.</title>
        <authorList>
            <person name="Parey E."/>
            <person name="Louis A."/>
            <person name="Montfort J."/>
            <person name="Bouchez O."/>
            <person name="Roques C."/>
            <person name="Iampietro C."/>
            <person name="Lluch J."/>
            <person name="Castinel A."/>
            <person name="Donnadieu C."/>
            <person name="Desvignes T."/>
            <person name="Floi Bucao C."/>
            <person name="Jouanno E."/>
            <person name="Wen M."/>
            <person name="Mejri S."/>
            <person name="Dirks R."/>
            <person name="Jansen H."/>
            <person name="Henkel C."/>
            <person name="Chen W.J."/>
            <person name="Zahm M."/>
            <person name="Cabau C."/>
            <person name="Klopp C."/>
            <person name="Thompson A.W."/>
            <person name="Robinson-Rechavi M."/>
            <person name="Braasch I."/>
            <person name="Lecointre G."/>
            <person name="Bobe J."/>
            <person name="Postlethwait J.H."/>
            <person name="Berthelot C."/>
            <person name="Roest Crollius H."/>
            <person name="Guiguen Y."/>
        </authorList>
    </citation>
    <scope>NUCLEOTIDE SEQUENCE</scope>
    <source>
        <strain evidence="1">NC1722</strain>
    </source>
</reference>